<dbReference type="EMBL" id="FTNC01000001">
    <property type="protein sequence ID" value="SIQ09738.1"/>
    <property type="molecule type" value="Genomic_DNA"/>
</dbReference>
<dbReference type="Proteomes" id="UP000185669">
    <property type="component" value="Unassembled WGS sequence"/>
</dbReference>
<dbReference type="InterPro" id="IPR057666">
    <property type="entry name" value="DrpA_SLOG"/>
</dbReference>
<dbReference type="AlphaFoldDB" id="A0A1N6PZJ3"/>
<dbReference type="PANTHER" id="PTHR43022">
    <property type="entry name" value="PROTEIN SMF"/>
    <property type="match status" value="1"/>
</dbReference>
<organism evidence="3 4">
    <name type="scientific">Halanaerobium kushneri</name>
    <dbReference type="NCBI Taxonomy" id="56779"/>
    <lineage>
        <taxon>Bacteria</taxon>
        <taxon>Bacillati</taxon>
        <taxon>Bacillota</taxon>
        <taxon>Clostridia</taxon>
        <taxon>Halanaerobiales</taxon>
        <taxon>Halanaerobiaceae</taxon>
        <taxon>Halanaerobium</taxon>
    </lineage>
</organism>
<dbReference type="PANTHER" id="PTHR43022:SF1">
    <property type="entry name" value="PROTEIN SMF"/>
    <property type="match status" value="1"/>
</dbReference>
<gene>
    <name evidence="3" type="ORF">SAMN05421834_101265</name>
</gene>
<dbReference type="OrthoDB" id="9785707at2"/>
<feature type="domain" description="Smf/DprA SLOG" evidence="2">
    <location>
        <begin position="79"/>
        <end position="287"/>
    </location>
</feature>
<dbReference type="SUPFAM" id="SSF102405">
    <property type="entry name" value="MCP/YpsA-like"/>
    <property type="match status" value="1"/>
</dbReference>
<protein>
    <submittedName>
        <fullName evidence="3">DNA processing protein</fullName>
    </submittedName>
</protein>
<sequence length="381" mass="43178">MDINAAVIIFLNQLSGFGPRTIINLTNKLENLEKLWSLNKRYLKELGLTDSKIKHFNRKKKKFDAVKILKNLKKENINYLTLTDKDYPDRLKEIYDPPPVIFYRGCLNFQLPAVAVIGSRNSTIYGRKVAAKTAETLADKGINIISGLARGIDSTAHQGALKADYGITTAVLGNGFNYLYPSQNKLLSKKIIKRGLMLTEFNPNIAPRAKNFPRRNRIISGLADLILVVEAGEKSGTLITVDYALDQGKDIMAVPGNIDRPASIGCNRLIKKGAAIFTDINDIIDYLSRYLQKNKCHHNEFIDDNKQIASVYPELNREEITVLKLFQHEIEIYYDDLLKLSNLTTEKLDQILVKLELMNLIIRLKGKKYQFKGLQNLLKPI</sequence>
<name>A0A1N6PZJ3_9FIRM</name>
<keyword evidence="4" id="KW-1185">Reference proteome</keyword>
<evidence type="ECO:0000259" key="2">
    <source>
        <dbReference type="Pfam" id="PF02481"/>
    </source>
</evidence>
<dbReference type="InterPro" id="IPR003488">
    <property type="entry name" value="DprA"/>
</dbReference>
<evidence type="ECO:0000313" key="4">
    <source>
        <dbReference type="Proteomes" id="UP000185669"/>
    </source>
</evidence>
<dbReference type="Gene3D" id="3.40.50.450">
    <property type="match status" value="1"/>
</dbReference>
<dbReference type="STRING" id="56779.SAMN05421834_101265"/>
<evidence type="ECO:0000256" key="1">
    <source>
        <dbReference type="ARBA" id="ARBA00006525"/>
    </source>
</evidence>
<dbReference type="RefSeq" id="WP_076543556.1">
    <property type="nucleotide sequence ID" value="NZ_FTNC01000001.1"/>
</dbReference>
<evidence type="ECO:0000313" key="3">
    <source>
        <dbReference type="EMBL" id="SIQ09738.1"/>
    </source>
</evidence>
<dbReference type="Pfam" id="PF02481">
    <property type="entry name" value="DNA_processg_A"/>
    <property type="match status" value="1"/>
</dbReference>
<proteinExistence type="inferred from homology"/>
<accession>A0A1N6PZJ3</accession>
<dbReference type="NCBIfam" id="TIGR00732">
    <property type="entry name" value="dprA"/>
    <property type="match status" value="1"/>
</dbReference>
<comment type="similarity">
    <text evidence="1">Belongs to the DprA/Smf family.</text>
</comment>
<reference evidence="4" key="1">
    <citation type="submission" date="2017-01" db="EMBL/GenBank/DDBJ databases">
        <authorList>
            <person name="Varghese N."/>
            <person name="Submissions S."/>
        </authorList>
    </citation>
    <scope>NUCLEOTIDE SEQUENCE [LARGE SCALE GENOMIC DNA]</scope>
    <source>
        <strain evidence="4">ATCC 700103</strain>
    </source>
</reference>
<dbReference type="GO" id="GO:0009294">
    <property type="term" value="P:DNA-mediated transformation"/>
    <property type="evidence" value="ECO:0007669"/>
    <property type="project" value="InterPro"/>
</dbReference>